<accession>A0A8H6CRW0</accession>
<keyword evidence="3" id="KW-1003">Cell membrane</keyword>
<dbReference type="GO" id="GO:0140115">
    <property type="term" value="P:export across plasma membrane"/>
    <property type="evidence" value="ECO:0007669"/>
    <property type="project" value="UniProtKB-ARBA"/>
</dbReference>
<dbReference type="PANTHER" id="PTHR23502">
    <property type="entry name" value="MAJOR FACILITATOR SUPERFAMILY"/>
    <property type="match status" value="1"/>
</dbReference>
<evidence type="ECO:0000256" key="5">
    <source>
        <dbReference type="ARBA" id="ARBA00022989"/>
    </source>
</evidence>
<dbReference type="InterPro" id="IPR036259">
    <property type="entry name" value="MFS_trans_sf"/>
</dbReference>
<reference evidence="11 12" key="1">
    <citation type="journal article" date="2020" name="Genomics">
        <title>Complete, high-quality genomes from long-read metagenomic sequencing of two wolf lichen thalli reveals enigmatic genome architecture.</title>
        <authorList>
            <person name="McKenzie S.K."/>
            <person name="Walston R.F."/>
            <person name="Allen J.L."/>
        </authorList>
    </citation>
    <scope>NUCLEOTIDE SEQUENCE [LARGE SCALE GENOMIC DNA]</scope>
    <source>
        <strain evidence="11">WasteWater1</strain>
    </source>
</reference>
<feature type="transmembrane region" description="Helical" evidence="9">
    <location>
        <begin position="410"/>
        <end position="433"/>
    </location>
</feature>
<dbReference type="InterPro" id="IPR005829">
    <property type="entry name" value="Sugar_transporter_CS"/>
</dbReference>
<dbReference type="EMBL" id="JACCJB010000004">
    <property type="protein sequence ID" value="KAF6228458.1"/>
    <property type="molecule type" value="Genomic_DNA"/>
</dbReference>
<feature type="transmembrane region" description="Helical" evidence="9">
    <location>
        <begin position="445"/>
        <end position="467"/>
    </location>
</feature>
<feature type="transmembrane region" description="Helical" evidence="9">
    <location>
        <begin position="259"/>
        <end position="290"/>
    </location>
</feature>
<dbReference type="GO" id="GO:0042908">
    <property type="term" value="P:xenobiotic transport"/>
    <property type="evidence" value="ECO:0007669"/>
    <property type="project" value="UniProtKB-ARBA"/>
</dbReference>
<feature type="transmembrane region" description="Helical" evidence="9">
    <location>
        <begin position="76"/>
        <end position="94"/>
    </location>
</feature>
<feature type="compositionally biased region" description="Basic and acidic residues" evidence="8">
    <location>
        <begin position="1"/>
        <end position="23"/>
    </location>
</feature>
<dbReference type="Proteomes" id="UP000593566">
    <property type="component" value="Unassembled WGS sequence"/>
</dbReference>
<comment type="subcellular location">
    <subcellularLocation>
        <location evidence="1">Cell membrane</location>
        <topology evidence="1">Multi-pass membrane protein</topology>
    </subcellularLocation>
</comment>
<dbReference type="AlphaFoldDB" id="A0A8H6CRW0"/>
<dbReference type="PANTHER" id="PTHR23502:SF186">
    <property type="entry name" value="MAJOR FACILITATOR SUPERFAMILY (MFS) PROFILE DOMAIN-CONTAINING PROTEIN"/>
    <property type="match status" value="1"/>
</dbReference>
<keyword evidence="5 9" id="KW-1133">Transmembrane helix</keyword>
<dbReference type="GeneID" id="59336585"/>
<feature type="domain" description="Major facilitator superfamily (MFS) profile" evidence="10">
    <location>
        <begin position="35"/>
        <end position="474"/>
    </location>
</feature>
<proteinExistence type="inferred from homology"/>
<feature type="transmembrane region" description="Helical" evidence="9">
    <location>
        <begin position="127"/>
        <end position="149"/>
    </location>
</feature>
<feature type="region of interest" description="Disordered" evidence="8">
    <location>
        <begin position="1"/>
        <end position="28"/>
    </location>
</feature>
<evidence type="ECO:0000256" key="7">
    <source>
        <dbReference type="ARBA" id="ARBA00038459"/>
    </source>
</evidence>
<feature type="transmembrane region" description="Helical" evidence="9">
    <location>
        <begin position="310"/>
        <end position="331"/>
    </location>
</feature>
<sequence length="478" mass="52387">MEHLPPNKHDVTVSWKGPKDPENPRNWSKGRKWTNVLIISAQATISPVASTFLAVTDLTVADDFHVTNVYLPSLPVAVYVLGLGLGPLFLAPCSELYGRRIVFLTAFFLFTILNAGCAVAPNMAALALLRFATGMAGSAGPGLGAGIVSDMFEPKERGKAQAVYGLGPQGGPVLGGVIGAFLLELTGNWRWLLWLMTMASIPMNTLSFCLLRETYEPVLFEWKAKKLREETGDSTYRVKNGIRPRELFLHAMTRPFRMLFTVPICTVLSLYTSLVVGIFFIQLTTLPLLYGPIPEFGLFSYKWEHGLDGLAYLGGGLGLVWATLIGIFGLNRSRKWMATHFGNGEGRPEFRLPLLFFGMILIPVGLFLFGWCAQARAHWVLPLLGAAIFSCGMQIAYVSIQVYTVDTFRTYAASALAANAVARGVMGCFLTILGFKVFESLDYGWGSSLLAFVALAALPVPVVLYIYGSKLRERTIES</sequence>
<evidence type="ECO:0000256" key="3">
    <source>
        <dbReference type="ARBA" id="ARBA00022475"/>
    </source>
</evidence>
<evidence type="ECO:0000259" key="10">
    <source>
        <dbReference type="PROSITE" id="PS50850"/>
    </source>
</evidence>
<evidence type="ECO:0000256" key="9">
    <source>
        <dbReference type="SAM" id="Phobius"/>
    </source>
</evidence>
<evidence type="ECO:0000313" key="12">
    <source>
        <dbReference type="Proteomes" id="UP000593566"/>
    </source>
</evidence>
<evidence type="ECO:0000256" key="2">
    <source>
        <dbReference type="ARBA" id="ARBA00022448"/>
    </source>
</evidence>
<dbReference type="PROSITE" id="PS00216">
    <property type="entry name" value="SUGAR_TRANSPORT_1"/>
    <property type="match status" value="1"/>
</dbReference>
<feature type="transmembrane region" description="Helical" evidence="9">
    <location>
        <begin position="161"/>
        <end position="183"/>
    </location>
</feature>
<feature type="transmembrane region" description="Helical" evidence="9">
    <location>
        <begin position="189"/>
        <end position="211"/>
    </location>
</feature>
<comment type="similarity">
    <text evidence="7">Belongs to the major facilitator superfamily. DHA1 family. Polyamines/proton antiporter (TC 2.A.1.2.16) subfamily.</text>
</comment>
<organism evidence="11 12">
    <name type="scientific">Letharia lupina</name>
    <dbReference type="NCBI Taxonomy" id="560253"/>
    <lineage>
        <taxon>Eukaryota</taxon>
        <taxon>Fungi</taxon>
        <taxon>Dikarya</taxon>
        <taxon>Ascomycota</taxon>
        <taxon>Pezizomycotina</taxon>
        <taxon>Lecanoromycetes</taxon>
        <taxon>OSLEUM clade</taxon>
        <taxon>Lecanoromycetidae</taxon>
        <taxon>Lecanorales</taxon>
        <taxon>Lecanorineae</taxon>
        <taxon>Parmeliaceae</taxon>
        <taxon>Letharia</taxon>
    </lineage>
</organism>
<dbReference type="GO" id="GO:0022857">
    <property type="term" value="F:transmembrane transporter activity"/>
    <property type="evidence" value="ECO:0007669"/>
    <property type="project" value="InterPro"/>
</dbReference>
<protein>
    <recommendedName>
        <fullName evidence="10">Major facilitator superfamily (MFS) profile domain-containing protein</fullName>
    </recommendedName>
</protein>
<feature type="transmembrane region" description="Helical" evidence="9">
    <location>
        <begin position="33"/>
        <end position="56"/>
    </location>
</feature>
<dbReference type="PROSITE" id="PS50850">
    <property type="entry name" value="MFS"/>
    <property type="match status" value="1"/>
</dbReference>
<evidence type="ECO:0000313" key="11">
    <source>
        <dbReference type="EMBL" id="KAF6228458.1"/>
    </source>
</evidence>
<feature type="transmembrane region" description="Helical" evidence="9">
    <location>
        <begin position="352"/>
        <end position="371"/>
    </location>
</feature>
<dbReference type="RefSeq" id="XP_037156392.1">
    <property type="nucleotide sequence ID" value="XM_037299056.1"/>
</dbReference>
<evidence type="ECO:0000256" key="4">
    <source>
        <dbReference type="ARBA" id="ARBA00022692"/>
    </source>
</evidence>
<name>A0A8H6CRW0_9LECA</name>
<keyword evidence="4 9" id="KW-0812">Transmembrane</keyword>
<dbReference type="InterPro" id="IPR020846">
    <property type="entry name" value="MFS_dom"/>
</dbReference>
<dbReference type="GO" id="GO:0005886">
    <property type="term" value="C:plasma membrane"/>
    <property type="evidence" value="ECO:0007669"/>
    <property type="project" value="UniProtKB-SubCell"/>
</dbReference>
<evidence type="ECO:0000256" key="6">
    <source>
        <dbReference type="ARBA" id="ARBA00023136"/>
    </source>
</evidence>
<feature type="transmembrane region" description="Helical" evidence="9">
    <location>
        <begin position="377"/>
        <end position="398"/>
    </location>
</feature>
<keyword evidence="12" id="KW-1185">Reference proteome</keyword>
<dbReference type="InterPro" id="IPR011701">
    <property type="entry name" value="MFS"/>
</dbReference>
<dbReference type="SUPFAM" id="SSF103473">
    <property type="entry name" value="MFS general substrate transporter"/>
    <property type="match status" value="1"/>
</dbReference>
<dbReference type="Gene3D" id="1.20.1250.20">
    <property type="entry name" value="MFS general substrate transporter like domains"/>
    <property type="match status" value="1"/>
</dbReference>
<evidence type="ECO:0000256" key="8">
    <source>
        <dbReference type="SAM" id="MobiDB-lite"/>
    </source>
</evidence>
<comment type="caution">
    <text evidence="11">The sequence shown here is derived from an EMBL/GenBank/DDBJ whole genome shotgun (WGS) entry which is preliminary data.</text>
</comment>
<keyword evidence="2" id="KW-0813">Transport</keyword>
<feature type="transmembrane region" description="Helical" evidence="9">
    <location>
        <begin position="101"/>
        <end position="121"/>
    </location>
</feature>
<gene>
    <name evidence="11" type="ORF">HO133_008188</name>
</gene>
<dbReference type="Pfam" id="PF07690">
    <property type="entry name" value="MFS_1"/>
    <property type="match status" value="1"/>
</dbReference>
<evidence type="ECO:0000256" key="1">
    <source>
        <dbReference type="ARBA" id="ARBA00004651"/>
    </source>
</evidence>
<keyword evidence="6 9" id="KW-0472">Membrane</keyword>